<keyword evidence="4" id="KW-1185">Reference proteome</keyword>
<dbReference type="Gene3D" id="3.90.1200.10">
    <property type="match status" value="1"/>
</dbReference>
<evidence type="ECO:0000256" key="1">
    <source>
        <dbReference type="SAM" id="SignalP"/>
    </source>
</evidence>
<accession>A0A9W7CLU5</accession>
<feature type="signal peptide" evidence="1">
    <location>
        <begin position="1"/>
        <end position="19"/>
    </location>
</feature>
<proteinExistence type="predicted"/>
<feature type="chain" id="PRO_5040852010" description="CHK kinase-like domain-containing protein" evidence="1">
    <location>
        <begin position="20"/>
        <end position="442"/>
    </location>
</feature>
<feature type="domain" description="CHK kinase-like" evidence="2">
    <location>
        <begin position="152"/>
        <end position="337"/>
    </location>
</feature>
<protein>
    <recommendedName>
        <fullName evidence="2">CHK kinase-like domain-containing protein</fullName>
    </recommendedName>
</protein>
<dbReference type="PANTHER" id="PTHR11012">
    <property type="entry name" value="PROTEIN KINASE-LIKE DOMAIN-CONTAINING"/>
    <property type="match status" value="1"/>
</dbReference>
<dbReference type="PANTHER" id="PTHR11012:SF30">
    <property type="entry name" value="PROTEIN KINASE-LIKE DOMAIN-CONTAINING"/>
    <property type="match status" value="1"/>
</dbReference>
<dbReference type="AlphaFoldDB" id="A0A9W7CLU5"/>
<dbReference type="InterPro" id="IPR004119">
    <property type="entry name" value="EcKL"/>
</dbReference>
<evidence type="ECO:0000313" key="3">
    <source>
        <dbReference type="EMBL" id="GMI06946.1"/>
    </source>
</evidence>
<comment type="caution">
    <text evidence="3">The sequence shown here is derived from an EMBL/GenBank/DDBJ whole genome shotgun (WGS) entry which is preliminary data.</text>
</comment>
<dbReference type="InterPro" id="IPR011009">
    <property type="entry name" value="Kinase-like_dom_sf"/>
</dbReference>
<organism evidence="3 4">
    <name type="scientific">Triparma verrucosa</name>
    <dbReference type="NCBI Taxonomy" id="1606542"/>
    <lineage>
        <taxon>Eukaryota</taxon>
        <taxon>Sar</taxon>
        <taxon>Stramenopiles</taxon>
        <taxon>Ochrophyta</taxon>
        <taxon>Bolidophyceae</taxon>
        <taxon>Parmales</taxon>
        <taxon>Triparmaceae</taxon>
        <taxon>Triparma</taxon>
    </lineage>
</organism>
<dbReference type="InterPro" id="IPR015897">
    <property type="entry name" value="CHK_kinase-like"/>
</dbReference>
<dbReference type="SMART" id="SM00587">
    <property type="entry name" value="CHK"/>
    <property type="match status" value="1"/>
</dbReference>
<dbReference type="SUPFAM" id="SSF56112">
    <property type="entry name" value="Protein kinase-like (PK-like)"/>
    <property type="match status" value="1"/>
</dbReference>
<gene>
    <name evidence="3" type="ORF">TrVE_jg13062</name>
</gene>
<dbReference type="Proteomes" id="UP001165160">
    <property type="component" value="Unassembled WGS sequence"/>
</dbReference>
<dbReference type="Pfam" id="PF02958">
    <property type="entry name" value="EcKL"/>
    <property type="match status" value="1"/>
</dbReference>
<evidence type="ECO:0000259" key="2">
    <source>
        <dbReference type="SMART" id="SM00587"/>
    </source>
</evidence>
<keyword evidence="1" id="KW-0732">Signal</keyword>
<reference evidence="4" key="1">
    <citation type="journal article" date="2023" name="Commun. Biol.">
        <title>Genome analysis of Parmales, the sister group of diatoms, reveals the evolutionary specialization of diatoms from phago-mixotrophs to photoautotrophs.</title>
        <authorList>
            <person name="Ban H."/>
            <person name="Sato S."/>
            <person name="Yoshikawa S."/>
            <person name="Yamada K."/>
            <person name="Nakamura Y."/>
            <person name="Ichinomiya M."/>
            <person name="Sato N."/>
            <person name="Blanc-Mathieu R."/>
            <person name="Endo H."/>
            <person name="Kuwata A."/>
            <person name="Ogata H."/>
        </authorList>
    </citation>
    <scope>NUCLEOTIDE SEQUENCE [LARGE SCALE GENOMIC DNA]</scope>
    <source>
        <strain evidence="4">NIES 3699</strain>
    </source>
</reference>
<evidence type="ECO:0000313" key="4">
    <source>
        <dbReference type="Proteomes" id="UP001165160"/>
    </source>
</evidence>
<dbReference type="EMBL" id="BRXX01000357">
    <property type="protein sequence ID" value="GMI06946.1"/>
    <property type="molecule type" value="Genomic_DNA"/>
</dbReference>
<name>A0A9W7CLU5_9STRA</name>
<sequence>MYLLSTALSTLFALYICPPKPPPFPTTPSKITIPWLTSTLSLGPSLSIKSLKVDKPSDSEQGMTSSVAFLKIEWEGDPSQVASAPKSIVVKYTLPEADIGLRVLFRLSKLATREAGFLRTSGPKVPPPLRQDIPSPLLYFFGIVEATQDFIILMEDMRERDRQLKPGVQGQTSIEDARKILKLQAKLHAKYMDREHQSAARQFAPKPSDASQAFIVPVLKKSWPKFKKWAKAMGLDVEAVKSCGDEVVAKGKRWSDIVATEPVSLVHGDSHCENYLYTEGSETDQVSMIDFQLAAISQPLFDVANFLVLSLSSENFDGYFEELLDFYYAELTGHVQLDPNTNANIGNGESLTLSDAKRRFGAGLVYTLMLESVGVATASEASLNKQGQKRAEVAKKIINAIKTVEKVSGEPVSFYSYGDAGKDGAGNIHNGMSNNKVAPEAP</sequence>